<dbReference type="Pfam" id="PF13242">
    <property type="entry name" value="Hydrolase_like"/>
    <property type="match status" value="1"/>
</dbReference>
<proteinExistence type="predicted"/>
<dbReference type="Proteomes" id="UP000286134">
    <property type="component" value="Unassembled WGS sequence"/>
</dbReference>
<dbReference type="InterPro" id="IPR023214">
    <property type="entry name" value="HAD_sf"/>
</dbReference>
<evidence type="ECO:0000313" key="1">
    <source>
        <dbReference type="EMBL" id="RKF54501.1"/>
    </source>
</evidence>
<evidence type="ECO:0000313" key="2">
    <source>
        <dbReference type="Proteomes" id="UP000286134"/>
    </source>
</evidence>
<reference evidence="1 2" key="1">
    <citation type="journal article" date="2018" name="BMC Genomics">
        <title>Comparative genome analyses reveal sequence features reflecting distinct modes of host-adaptation between dicot and monocot powdery mildew.</title>
        <authorList>
            <person name="Wu Y."/>
            <person name="Ma X."/>
            <person name="Pan Z."/>
            <person name="Kale S.D."/>
            <person name="Song Y."/>
            <person name="King H."/>
            <person name="Zhang Q."/>
            <person name="Presley C."/>
            <person name="Deng X."/>
            <person name="Wei C.I."/>
            <person name="Xiao S."/>
        </authorList>
    </citation>
    <scope>NUCLEOTIDE SEQUENCE [LARGE SCALE GENOMIC DNA]</scope>
    <source>
        <strain evidence="1">UMSG2</strain>
    </source>
</reference>
<dbReference type="EMBL" id="MCFK01009699">
    <property type="protein sequence ID" value="RKF54501.1"/>
    <property type="molecule type" value="Genomic_DNA"/>
</dbReference>
<dbReference type="InterPro" id="IPR050324">
    <property type="entry name" value="CDP-alcohol_PTase-I"/>
</dbReference>
<dbReference type="InterPro" id="IPR036412">
    <property type="entry name" value="HAD-like_sf"/>
</dbReference>
<dbReference type="STRING" id="212602.A0A420HAR1"/>
<organism evidence="1 2">
    <name type="scientific">Erysiphe neolycopersici</name>
    <dbReference type="NCBI Taxonomy" id="212602"/>
    <lineage>
        <taxon>Eukaryota</taxon>
        <taxon>Fungi</taxon>
        <taxon>Dikarya</taxon>
        <taxon>Ascomycota</taxon>
        <taxon>Pezizomycotina</taxon>
        <taxon>Leotiomycetes</taxon>
        <taxon>Erysiphales</taxon>
        <taxon>Erysiphaceae</taxon>
        <taxon>Erysiphe</taxon>
    </lineage>
</organism>
<dbReference type="SUPFAM" id="SSF56784">
    <property type="entry name" value="HAD-like"/>
    <property type="match status" value="1"/>
</dbReference>
<keyword evidence="2" id="KW-1185">Reference proteome</keyword>
<dbReference type="InterPro" id="IPR006353">
    <property type="entry name" value="HAD-SF_hydro_IIA_CECR5"/>
</dbReference>
<name>A0A420HAR1_9PEZI</name>
<dbReference type="OrthoDB" id="10251048at2759"/>
<dbReference type="GO" id="GO:0005739">
    <property type="term" value="C:mitochondrion"/>
    <property type="evidence" value="ECO:0007669"/>
    <property type="project" value="TreeGrafter"/>
</dbReference>
<sequence length="464" mass="51977">MGSIGVIPMPPDRPFLRRLSSMTTTESEVKEGGPVVVVPERMLRNNPNQNGCSFAVAIETARKELDAMNIEEEEGTLSSASSSKSLPGSPTFPAKISTADTFAFAFDIDGVLIRGGRPIPEAIEAMKVLNGENEYGIKVPYIFLTNGNLQPTILPTIHLSIESGGKTESERCIDLSRQLDIEVSPSQFICGHTPMREMVEKYTTVLVVGGEGEKCREVAEGYGFRDVVTPSDIIKYNEATTPFRRLTNEERARCRKRDFSKTKIEAIFVFADSRDWASDIQIILDLAMSKSGFIGTLSEKFNEGPPIYFSHSDIVWSAAHDNVRLGMGALRKMVEMLFTDLTKGKELETIAFGKPQIGTFQFATRLLKQWRKEEYRINRPPETVYFVGDTPESDIKGTNDFNEKAKNEWYSILVNTGVYQSGTEPAFKPRANVSTVLDAVNYGIRREMERKLEKLEKLDRVHEI</sequence>
<gene>
    <name evidence="1" type="ORF">OnM2_096006</name>
</gene>
<accession>A0A420HAR1</accession>
<dbReference type="AlphaFoldDB" id="A0A420HAR1"/>
<dbReference type="PANTHER" id="PTHR14269">
    <property type="entry name" value="CDP-DIACYLGLYCEROL--GLYCEROL-3-PHOSPHATE 3-PHOSPHATIDYLTRANSFERASE-RELATED"/>
    <property type="match status" value="1"/>
</dbReference>
<dbReference type="GO" id="GO:0046474">
    <property type="term" value="P:glycerophospholipid biosynthetic process"/>
    <property type="evidence" value="ECO:0007669"/>
    <property type="project" value="TreeGrafter"/>
</dbReference>
<dbReference type="InterPro" id="IPR006357">
    <property type="entry name" value="HAD-SF_hydro_IIA"/>
</dbReference>
<dbReference type="FunFam" id="3.40.50.1000:FF:000069">
    <property type="entry name" value="HAD-superfamily subfamily IIA hydrolase"/>
    <property type="match status" value="1"/>
</dbReference>
<dbReference type="Gene3D" id="3.40.50.1000">
    <property type="entry name" value="HAD superfamily/HAD-like"/>
    <property type="match status" value="2"/>
</dbReference>
<comment type="caution">
    <text evidence="1">The sequence shown here is derived from an EMBL/GenBank/DDBJ whole genome shotgun (WGS) entry which is preliminary data.</text>
</comment>
<dbReference type="Pfam" id="PF13344">
    <property type="entry name" value="Hydrolase_6"/>
    <property type="match status" value="1"/>
</dbReference>
<dbReference type="NCBIfam" id="TIGR01460">
    <property type="entry name" value="HAD-SF-IIA"/>
    <property type="match status" value="1"/>
</dbReference>
<dbReference type="PANTHER" id="PTHR14269:SF4">
    <property type="entry name" value="CAT EYE SYNDROME CRITICAL REGION PROTEIN 5"/>
    <property type="match status" value="1"/>
</dbReference>
<dbReference type="NCBIfam" id="TIGR01456">
    <property type="entry name" value="CECR5"/>
    <property type="match status" value="1"/>
</dbReference>
<protein>
    <submittedName>
        <fullName evidence="1">Uncharacterized protein</fullName>
    </submittedName>
</protein>